<comment type="caution">
    <text evidence="1">The sequence shown here is derived from an EMBL/GenBank/DDBJ whole genome shotgun (WGS) entry which is preliminary data.</text>
</comment>
<organism evidence="1 2">
    <name type="scientific">Cetraspora pellucida</name>
    <dbReference type="NCBI Taxonomy" id="1433469"/>
    <lineage>
        <taxon>Eukaryota</taxon>
        <taxon>Fungi</taxon>
        <taxon>Fungi incertae sedis</taxon>
        <taxon>Mucoromycota</taxon>
        <taxon>Glomeromycotina</taxon>
        <taxon>Glomeromycetes</taxon>
        <taxon>Diversisporales</taxon>
        <taxon>Gigasporaceae</taxon>
        <taxon>Cetraspora</taxon>
    </lineage>
</organism>
<evidence type="ECO:0000313" key="1">
    <source>
        <dbReference type="EMBL" id="CAG8687036.1"/>
    </source>
</evidence>
<feature type="non-terminal residue" evidence="1">
    <location>
        <position position="1"/>
    </location>
</feature>
<sequence>DFNEDDINLTIYFEEITYCSENINDTCNNSEPVSLKEDDSFDNFDDAEFYVH</sequence>
<proteinExistence type="predicted"/>
<evidence type="ECO:0000313" key="2">
    <source>
        <dbReference type="Proteomes" id="UP000789366"/>
    </source>
</evidence>
<dbReference type="EMBL" id="CAJVPW010019883">
    <property type="protein sequence ID" value="CAG8687036.1"/>
    <property type="molecule type" value="Genomic_DNA"/>
</dbReference>
<name>A0ACA9P3D5_9GLOM</name>
<keyword evidence="2" id="KW-1185">Reference proteome</keyword>
<gene>
    <name evidence="1" type="ORF">SPELUC_LOCUS10535</name>
</gene>
<protein>
    <submittedName>
        <fullName evidence="1">11618_t:CDS:1</fullName>
    </submittedName>
</protein>
<dbReference type="Proteomes" id="UP000789366">
    <property type="component" value="Unassembled WGS sequence"/>
</dbReference>
<accession>A0ACA9P3D5</accession>
<reference evidence="1" key="1">
    <citation type="submission" date="2021-06" db="EMBL/GenBank/DDBJ databases">
        <authorList>
            <person name="Kallberg Y."/>
            <person name="Tangrot J."/>
            <person name="Rosling A."/>
        </authorList>
    </citation>
    <scope>NUCLEOTIDE SEQUENCE</scope>
    <source>
        <strain evidence="1">28 12/20/2015</strain>
    </source>
</reference>